<dbReference type="PANTHER" id="PTHR33973">
    <property type="entry name" value="OS07G0153300 PROTEIN"/>
    <property type="match status" value="1"/>
</dbReference>
<sequence>MTPRLLYGSVVHARHATASNAFSYAMFTLWLPLSQLAEAASPLLGIEKFRLFSFFNRDHGARDGSALLPWIRDILQQHGLSEVTDGEVVLQTMPRLFGFVFNPVSFWYCHDKEGGLRVVLAEVSNTFGERHNYLVAHADRRVIGPEDVLVAQKVFHVSPFFPVRGEYHFSFIRRGERLTVALDYFDGGQKQLTTRLISHEQPLTAGNLLRAWLRCPLLTLGVVYRINWQALRLVIKRVQFFTKPQAPREETT</sequence>
<evidence type="ECO:0000313" key="1">
    <source>
        <dbReference type="EMBL" id="MET7015709.1"/>
    </source>
</evidence>
<dbReference type="PANTHER" id="PTHR33973:SF4">
    <property type="entry name" value="OS07G0153300 PROTEIN"/>
    <property type="match status" value="1"/>
</dbReference>
<evidence type="ECO:0000313" key="2">
    <source>
        <dbReference type="Proteomes" id="UP001549691"/>
    </source>
</evidence>
<dbReference type="EMBL" id="JBEWZI010000021">
    <property type="protein sequence ID" value="MET7015709.1"/>
    <property type="molecule type" value="Genomic_DNA"/>
</dbReference>
<gene>
    <name evidence="1" type="ORF">ABXR19_16075</name>
</gene>
<reference evidence="1 2" key="1">
    <citation type="submission" date="2024-07" db="EMBL/GenBank/DDBJ databases">
        <title>Uliginosibacterium flavum JJ3220;KACC:17644.</title>
        <authorList>
            <person name="Kim M.K."/>
        </authorList>
    </citation>
    <scope>NUCLEOTIDE SEQUENCE [LARGE SCALE GENOMIC DNA]</scope>
    <source>
        <strain evidence="1 2">KACC:17644</strain>
    </source>
</reference>
<dbReference type="InterPro" id="IPR010775">
    <property type="entry name" value="DUF1365"/>
</dbReference>
<dbReference type="Proteomes" id="UP001549691">
    <property type="component" value="Unassembled WGS sequence"/>
</dbReference>
<accession>A0ABV2TP57</accession>
<dbReference type="RefSeq" id="WP_354602166.1">
    <property type="nucleotide sequence ID" value="NZ_JBEWZI010000021.1"/>
</dbReference>
<protein>
    <submittedName>
        <fullName evidence="1">DUF1365 domain-containing protein</fullName>
    </submittedName>
</protein>
<name>A0ABV2TP57_9RHOO</name>
<comment type="caution">
    <text evidence="1">The sequence shown here is derived from an EMBL/GenBank/DDBJ whole genome shotgun (WGS) entry which is preliminary data.</text>
</comment>
<keyword evidence="2" id="KW-1185">Reference proteome</keyword>
<dbReference type="Pfam" id="PF07103">
    <property type="entry name" value="DUF1365"/>
    <property type="match status" value="1"/>
</dbReference>
<proteinExistence type="predicted"/>
<organism evidence="1 2">
    <name type="scientific">Uliginosibacterium flavum</name>
    <dbReference type="NCBI Taxonomy" id="1396831"/>
    <lineage>
        <taxon>Bacteria</taxon>
        <taxon>Pseudomonadati</taxon>
        <taxon>Pseudomonadota</taxon>
        <taxon>Betaproteobacteria</taxon>
        <taxon>Rhodocyclales</taxon>
        <taxon>Zoogloeaceae</taxon>
        <taxon>Uliginosibacterium</taxon>
    </lineage>
</organism>